<dbReference type="Proteomes" id="UP000542210">
    <property type="component" value="Unassembled WGS sequence"/>
</dbReference>
<comment type="caution">
    <text evidence="2">The sequence shown here is derived from an EMBL/GenBank/DDBJ whole genome shotgun (WGS) entry which is preliminary data.</text>
</comment>
<dbReference type="EMBL" id="JACHND010000001">
    <property type="protein sequence ID" value="MBB4700088.1"/>
    <property type="molecule type" value="Genomic_DNA"/>
</dbReference>
<name>A0A7W7G6Z8_9ACTN</name>
<feature type="region of interest" description="Disordered" evidence="1">
    <location>
        <begin position="229"/>
        <end position="255"/>
    </location>
</feature>
<evidence type="ECO:0000313" key="3">
    <source>
        <dbReference type="Proteomes" id="UP000542210"/>
    </source>
</evidence>
<reference evidence="2 3" key="1">
    <citation type="submission" date="2020-08" db="EMBL/GenBank/DDBJ databases">
        <title>Sequencing the genomes of 1000 actinobacteria strains.</title>
        <authorList>
            <person name="Klenk H.-P."/>
        </authorList>
    </citation>
    <scope>NUCLEOTIDE SEQUENCE [LARGE SCALE GENOMIC DNA]</scope>
    <source>
        <strain evidence="2 3">DSM 45784</strain>
    </source>
</reference>
<accession>A0A7W7G6Z8</accession>
<dbReference type="RefSeq" id="WP_184877987.1">
    <property type="nucleotide sequence ID" value="NZ_BOOV01000009.1"/>
</dbReference>
<sequence>MGWTLVDSKTFAFADGGSGHVIDLGTAPNPGEIDILFANSDTVVATPSGFTCPPNASQVSNQGAYGFYRKALGGEGSTVTITTSGNFNCVIGWMRWRGGQAFDVAVGAQINSSVGATTPAITTGALAETGELVVAAALLHRLASPAPSSPLWSSGYTPATSVTIGTGSSGCTQFTAYKTNAGPAAETPSCTWTDGAFDRYAIAMAFTAAPVAEEHSGTGSLSATATLTSSGVAGRSGTGSTSAGASLTSSGRAGRAGTGAISATAALTSSGTVARRGSGTIAASAALTGSGTAGRSGAGPLAAAATFVSTGHKGAAGTGAITAEAFIRAGGPTGPGRLTTSLRDTSTLTVTLTP</sequence>
<evidence type="ECO:0000256" key="1">
    <source>
        <dbReference type="SAM" id="MobiDB-lite"/>
    </source>
</evidence>
<organism evidence="2 3">
    <name type="scientific">Sphaerisporangium siamense</name>
    <dbReference type="NCBI Taxonomy" id="795645"/>
    <lineage>
        <taxon>Bacteria</taxon>
        <taxon>Bacillati</taxon>
        <taxon>Actinomycetota</taxon>
        <taxon>Actinomycetes</taxon>
        <taxon>Streptosporangiales</taxon>
        <taxon>Streptosporangiaceae</taxon>
        <taxon>Sphaerisporangium</taxon>
    </lineage>
</organism>
<keyword evidence="3" id="KW-1185">Reference proteome</keyword>
<gene>
    <name evidence="2" type="ORF">BJ982_001632</name>
</gene>
<dbReference type="AlphaFoldDB" id="A0A7W7G6Z8"/>
<proteinExistence type="predicted"/>
<protein>
    <submittedName>
        <fullName evidence="2">Uncharacterized protein</fullName>
    </submittedName>
</protein>
<evidence type="ECO:0000313" key="2">
    <source>
        <dbReference type="EMBL" id="MBB4700088.1"/>
    </source>
</evidence>